<dbReference type="GO" id="GO:0016757">
    <property type="term" value="F:glycosyltransferase activity"/>
    <property type="evidence" value="ECO:0007669"/>
    <property type="project" value="TreeGrafter"/>
</dbReference>
<dbReference type="Gene3D" id="3.40.50.2000">
    <property type="entry name" value="Glycogen Phosphorylase B"/>
    <property type="match status" value="2"/>
</dbReference>
<dbReference type="SUPFAM" id="SSF53756">
    <property type="entry name" value="UDP-Glycosyltransferase/glycogen phosphorylase"/>
    <property type="match status" value="1"/>
</dbReference>
<dbReference type="InterPro" id="IPR028098">
    <property type="entry name" value="Glyco_trans_4-like_N"/>
</dbReference>
<dbReference type="RefSeq" id="WP_097651600.1">
    <property type="nucleotide sequence ID" value="NZ_LYXE01000063.1"/>
</dbReference>
<dbReference type="PANTHER" id="PTHR12526:SF600">
    <property type="entry name" value="GLYCOSYL TRANSFERASE GROUP 1"/>
    <property type="match status" value="1"/>
</dbReference>
<evidence type="ECO:0000259" key="1">
    <source>
        <dbReference type="Pfam" id="PF13439"/>
    </source>
</evidence>
<dbReference type="AlphaFoldDB" id="A0A2H3L0J8"/>
<evidence type="ECO:0000313" key="3">
    <source>
        <dbReference type="Proteomes" id="UP000220922"/>
    </source>
</evidence>
<dbReference type="CDD" id="cd03801">
    <property type="entry name" value="GT4_PimA-like"/>
    <property type="match status" value="1"/>
</dbReference>
<dbReference type="Proteomes" id="UP000220922">
    <property type="component" value="Unassembled WGS sequence"/>
</dbReference>
<gene>
    <name evidence="2" type="ORF">A9Q02_01080</name>
</gene>
<sequence>MKILLLAPYPPFPPRSGGALRVFHLARGLAMHHDLTLLTFAPNAAAAAALAPLRERYSVVTVHGPPPRSMLRRAVTTLAAPLPDMALRNRSQPYAEALSRLLAAEHYDVVQAESIEMAHYALMARDLTQRIVLDQFNAEYLLQRRAALADLKGGFALPPGRLVAGIYSLVQWRKLSRYERRLLRAFDHVLVVSEQDRAALQRLVPAAASKLAVVPNGVDTARIRPGAVRGDLGSSTMVFVGALDYRPNLDALRWFTAEVLPLLRQKRRGVRLLVVGRAPGRVVQTLASDEVELIGEVPSVAPYIDGAAVFVVPMRIGGGSRLKLLEALSMEAPVVATSMAVEGIAGLRNGKHLLIADRPQAFAEAVIRLMHDPELGRTLGAAGRAHVVDHYDWDASIASLNQLYQQVSEPVANERKRR</sequence>
<keyword evidence="3" id="KW-1185">Reference proteome</keyword>
<feature type="domain" description="Glycosyltransferase subfamily 4-like N-terminal" evidence="1">
    <location>
        <begin position="17"/>
        <end position="222"/>
    </location>
</feature>
<comment type="caution">
    <text evidence="2">The sequence shown here is derived from an EMBL/GenBank/DDBJ whole genome shotgun (WGS) entry which is preliminary data.</text>
</comment>
<evidence type="ECO:0000313" key="2">
    <source>
        <dbReference type="EMBL" id="PDV99835.1"/>
    </source>
</evidence>
<accession>A0A2H3L0J8</accession>
<dbReference type="OrthoDB" id="9807209at2"/>
<dbReference type="EMBL" id="LYXE01000063">
    <property type="protein sequence ID" value="PDV99835.1"/>
    <property type="molecule type" value="Genomic_DNA"/>
</dbReference>
<dbReference type="PANTHER" id="PTHR12526">
    <property type="entry name" value="GLYCOSYLTRANSFERASE"/>
    <property type="match status" value="1"/>
</dbReference>
<keyword evidence="2" id="KW-0808">Transferase</keyword>
<reference evidence="2 3" key="1">
    <citation type="submission" date="2016-05" db="EMBL/GenBank/DDBJ databases">
        <authorList>
            <person name="Lavstsen T."/>
            <person name="Jespersen J.S."/>
        </authorList>
    </citation>
    <scope>NUCLEOTIDE SEQUENCE [LARGE SCALE GENOMIC DNA]</scope>
    <source>
        <strain evidence="2 3">B7-9</strain>
    </source>
</reference>
<dbReference type="Pfam" id="PF13692">
    <property type="entry name" value="Glyco_trans_1_4"/>
    <property type="match status" value="1"/>
</dbReference>
<proteinExistence type="predicted"/>
<name>A0A2H3L0J8_9CHLR</name>
<protein>
    <submittedName>
        <fullName evidence="2">Glycosyl transferase family 1</fullName>
    </submittedName>
</protein>
<dbReference type="Pfam" id="PF13439">
    <property type="entry name" value="Glyco_transf_4"/>
    <property type="match status" value="1"/>
</dbReference>
<organism evidence="2 3">
    <name type="scientific">Candidatus Chloroploca asiatica</name>
    <dbReference type="NCBI Taxonomy" id="1506545"/>
    <lineage>
        <taxon>Bacteria</taxon>
        <taxon>Bacillati</taxon>
        <taxon>Chloroflexota</taxon>
        <taxon>Chloroflexia</taxon>
        <taxon>Chloroflexales</taxon>
        <taxon>Chloroflexineae</taxon>
        <taxon>Oscillochloridaceae</taxon>
        <taxon>Candidatus Chloroploca</taxon>
    </lineage>
</organism>